<evidence type="ECO:0000256" key="2">
    <source>
        <dbReference type="SAM" id="MobiDB-lite"/>
    </source>
</evidence>
<evidence type="ECO:0000313" key="5">
    <source>
        <dbReference type="Proteomes" id="UP000800094"/>
    </source>
</evidence>
<protein>
    <recommendedName>
        <fullName evidence="3">t-SNARE coiled-coil homology domain-containing protein</fullName>
    </recommendedName>
</protein>
<dbReference type="PANTHER" id="PTHR19305">
    <property type="entry name" value="SYNAPTOSOMAL ASSOCIATED PROTEIN"/>
    <property type="match status" value="1"/>
</dbReference>
<dbReference type="GO" id="GO:0005886">
    <property type="term" value="C:plasma membrane"/>
    <property type="evidence" value="ECO:0007669"/>
    <property type="project" value="TreeGrafter"/>
</dbReference>
<dbReference type="Gene3D" id="1.20.5.110">
    <property type="match status" value="1"/>
</dbReference>
<name>A0A6A6IP91_9PLEO</name>
<dbReference type="GeneID" id="54586274"/>
<dbReference type="RefSeq" id="XP_033686902.1">
    <property type="nucleotide sequence ID" value="XM_033832944.1"/>
</dbReference>
<feature type="region of interest" description="Disordered" evidence="2">
    <location>
        <begin position="17"/>
        <end position="97"/>
    </location>
</feature>
<dbReference type="OrthoDB" id="18679at2759"/>
<dbReference type="GO" id="GO:0006887">
    <property type="term" value="P:exocytosis"/>
    <property type="evidence" value="ECO:0007669"/>
    <property type="project" value="TreeGrafter"/>
</dbReference>
<dbReference type="Proteomes" id="UP000800094">
    <property type="component" value="Unassembled WGS sequence"/>
</dbReference>
<dbReference type="GO" id="GO:0031201">
    <property type="term" value="C:SNARE complex"/>
    <property type="evidence" value="ECO:0007669"/>
    <property type="project" value="TreeGrafter"/>
</dbReference>
<dbReference type="AlphaFoldDB" id="A0A6A6IP91"/>
<comment type="similarity">
    <text evidence="1">Belongs to the SNAP-25 family.</text>
</comment>
<evidence type="ECO:0000259" key="3">
    <source>
        <dbReference type="PROSITE" id="PS50192"/>
    </source>
</evidence>
<dbReference type="PROSITE" id="PS50192">
    <property type="entry name" value="T_SNARE"/>
    <property type="match status" value="1"/>
</dbReference>
<reference evidence="4" key="1">
    <citation type="journal article" date="2020" name="Stud. Mycol.">
        <title>101 Dothideomycetes genomes: a test case for predicting lifestyles and emergence of pathogens.</title>
        <authorList>
            <person name="Haridas S."/>
            <person name="Albert R."/>
            <person name="Binder M."/>
            <person name="Bloem J."/>
            <person name="Labutti K."/>
            <person name="Salamov A."/>
            <person name="Andreopoulos B."/>
            <person name="Baker S."/>
            <person name="Barry K."/>
            <person name="Bills G."/>
            <person name="Bluhm B."/>
            <person name="Cannon C."/>
            <person name="Castanera R."/>
            <person name="Culley D."/>
            <person name="Daum C."/>
            <person name="Ezra D."/>
            <person name="Gonzalez J."/>
            <person name="Henrissat B."/>
            <person name="Kuo A."/>
            <person name="Liang C."/>
            <person name="Lipzen A."/>
            <person name="Lutzoni F."/>
            <person name="Magnuson J."/>
            <person name="Mondo S."/>
            <person name="Nolan M."/>
            <person name="Ohm R."/>
            <person name="Pangilinan J."/>
            <person name="Park H.-J."/>
            <person name="Ramirez L."/>
            <person name="Alfaro M."/>
            <person name="Sun H."/>
            <person name="Tritt A."/>
            <person name="Yoshinaga Y."/>
            <person name="Zwiers L.-H."/>
            <person name="Turgeon B."/>
            <person name="Goodwin S."/>
            <person name="Spatafora J."/>
            <person name="Crous P."/>
            <person name="Grigoriev I."/>
        </authorList>
    </citation>
    <scope>NUCLEOTIDE SEQUENCE</scope>
    <source>
        <strain evidence="4">CBS 122368</strain>
    </source>
</reference>
<accession>A0A6A6IP91</accession>
<keyword evidence="5" id="KW-1185">Reference proteome</keyword>
<organism evidence="4 5">
    <name type="scientific">Trematosphaeria pertusa</name>
    <dbReference type="NCBI Taxonomy" id="390896"/>
    <lineage>
        <taxon>Eukaryota</taxon>
        <taxon>Fungi</taxon>
        <taxon>Dikarya</taxon>
        <taxon>Ascomycota</taxon>
        <taxon>Pezizomycotina</taxon>
        <taxon>Dothideomycetes</taxon>
        <taxon>Pleosporomycetidae</taxon>
        <taxon>Pleosporales</taxon>
        <taxon>Massarineae</taxon>
        <taxon>Trematosphaeriaceae</taxon>
        <taxon>Trematosphaeria</taxon>
    </lineage>
</organism>
<dbReference type="GO" id="GO:0019905">
    <property type="term" value="F:syntaxin binding"/>
    <property type="evidence" value="ECO:0007669"/>
    <property type="project" value="TreeGrafter"/>
</dbReference>
<dbReference type="InterPro" id="IPR000727">
    <property type="entry name" value="T_SNARE_dom"/>
</dbReference>
<dbReference type="EMBL" id="ML987192">
    <property type="protein sequence ID" value="KAF2251898.1"/>
    <property type="molecule type" value="Genomic_DNA"/>
</dbReference>
<dbReference type="PANTHER" id="PTHR19305:SF9">
    <property type="entry name" value="SYNAPTOSOMAL-ASSOCIATED PROTEIN 29"/>
    <property type="match status" value="1"/>
</dbReference>
<feature type="compositionally biased region" description="Acidic residues" evidence="2">
    <location>
        <begin position="69"/>
        <end position="86"/>
    </location>
</feature>
<dbReference type="GO" id="GO:0006906">
    <property type="term" value="P:vesicle fusion"/>
    <property type="evidence" value="ECO:0007669"/>
    <property type="project" value="TreeGrafter"/>
</dbReference>
<gene>
    <name evidence="4" type="ORF">BU26DRAFT_561689</name>
</gene>
<dbReference type="GO" id="GO:0005484">
    <property type="term" value="F:SNAP receptor activity"/>
    <property type="evidence" value="ECO:0007669"/>
    <property type="project" value="TreeGrafter"/>
</dbReference>
<dbReference type="SUPFAM" id="SSF58038">
    <property type="entry name" value="SNARE fusion complex"/>
    <property type="match status" value="1"/>
</dbReference>
<evidence type="ECO:0000313" key="4">
    <source>
        <dbReference type="EMBL" id="KAF2251898.1"/>
    </source>
</evidence>
<sequence length="323" mass="36322">MAPSVLRFARFGFKTSKTFPVHQKAQPINENAGPQKAEKKNPNNTTKAYRLKDLLRKSKTSPTSARSEDDVEVEVDEQTETIDEEPPEPRHGIATEAPPSIFSSQETISEIPHLRTLDTTTPRTSLLPTPNASETDTLTLAHLREQSERISHAELTLHQAEYRFAREGIREVQRNKAMLHIPNPFTPSKCVVNPEDDALLAICRLEKELRDELRRARWDAQLRRQVVVRIPINLSSLESGPLEWVERAKYQFEPDEEDDAMEGQIEGGLEALWGAVGGLKGLAGEIGREVGMQNERLDGLGERVDRVGDGIVGSRWRLREGGR</sequence>
<feature type="domain" description="T-SNARE coiled-coil homology" evidence="3">
    <location>
        <begin position="259"/>
        <end position="321"/>
    </location>
</feature>
<evidence type="ECO:0000256" key="1">
    <source>
        <dbReference type="ARBA" id="ARBA00009480"/>
    </source>
</evidence>
<proteinExistence type="inferred from homology"/>